<feature type="domain" description="HTH tetR-type" evidence="3">
    <location>
        <begin position="1"/>
        <end position="61"/>
    </location>
</feature>
<name>A0A916RNF5_9HYPH</name>
<dbReference type="Proteomes" id="UP000596977">
    <property type="component" value="Unassembled WGS sequence"/>
</dbReference>
<comment type="caution">
    <text evidence="4">The sequence shown here is derived from an EMBL/GenBank/DDBJ whole genome shotgun (WGS) entry which is preliminary data.</text>
</comment>
<dbReference type="PROSITE" id="PS50977">
    <property type="entry name" value="HTH_TETR_2"/>
    <property type="match status" value="1"/>
</dbReference>
<dbReference type="Pfam" id="PF17940">
    <property type="entry name" value="TetR_C_31"/>
    <property type="match status" value="1"/>
</dbReference>
<sequence>MGHKEDLLGGAKKCLLEKGYAHTTARDIVAASGTNLASIGYHFGSTEALMGEAMMALMGEWGDKFEPRPDAPQEASSLARFEGTWRRLYGLFAKDRALLLASYEIMAQIDRLPQLRSLLSGAYEEMRGDFARVFLLLEDDIDPAELRAMSSLLLALMTGLITQHLLDPERAPSIDEVIRGLRLVVARIGE</sequence>
<dbReference type="InterPro" id="IPR009057">
    <property type="entry name" value="Homeodomain-like_sf"/>
</dbReference>
<dbReference type="Pfam" id="PF00440">
    <property type="entry name" value="TetR_N"/>
    <property type="match status" value="1"/>
</dbReference>
<dbReference type="GO" id="GO:0003700">
    <property type="term" value="F:DNA-binding transcription factor activity"/>
    <property type="evidence" value="ECO:0007669"/>
    <property type="project" value="TreeGrafter"/>
</dbReference>
<feature type="DNA-binding region" description="H-T-H motif" evidence="2">
    <location>
        <begin position="24"/>
        <end position="43"/>
    </location>
</feature>
<evidence type="ECO:0000256" key="1">
    <source>
        <dbReference type="ARBA" id="ARBA00023125"/>
    </source>
</evidence>
<dbReference type="Gene3D" id="1.10.357.10">
    <property type="entry name" value="Tetracycline Repressor, domain 2"/>
    <property type="match status" value="1"/>
</dbReference>
<dbReference type="PANTHER" id="PTHR30055">
    <property type="entry name" value="HTH-TYPE TRANSCRIPTIONAL REGULATOR RUTR"/>
    <property type="match status" value="1"/>
</dbReference>
<dbReference type="InterPro" id="IPR001647">
    <property type="entry name" value="HTH_TetR"/>
</dbReference>
<accession>A0A916RNF5</accession>
<dbReference type="AlphaFoldDB" id="A0A916RNF5"/>
<dbReference type="RefSeq" id="WP_127071259.1">
    <property type="nucleotide sequence ID" value="NZ_BMKB01000009.1"/>
</dbReference>
<dbReference type="EMBL" id="BMKB01000009">
    <property type="protein sequence ID" value="GGA62700.1"/>
    <property type="molecule type" value="Genomic_DNA"/>
</dbReference>
<evidence type="ECO:0000256" key="2">
    <source>
        <dbReference type="PROSITE-ProRule" id="PRU00335"/>
    </source>
</evidence>
<dbReference type="OrthoDB" id="2356263at2"/>
<reference evidence="4 5" key="1">
    <citation type="journal article" date="2014" name="Int. J. Syst. Evol. Microbiol.">
        <title>Complete genome sequence of Corynebacterium casei LMG S-19264T (=DSM 44701T), isolated from a smear-ripened cheese.</title>
        <authorList>
            <consortium name="US DOE Joint Genome Institute (JGI-PGF)"/>
            <person name="Walter F."/>
            <person name="Albersmeier A."/>
            <person name="Kalinowski J."/>
            <person name="Ruckert C."/>
        </authorList>
    </citation>
    <scope>NUCLEOTIDE SEQUENCE [LARGE SCALE GENOMIC DNA]</scope>
    <source>
        <strain evidence="4 5">CGMCC 1.15896</strain>
    </source>
</reference>
<dbReference type="InterPro" id="IPR036271">
    <property type="entry name" value="Tet_transcr_reg_TetR-rel_C_sf"/>
</dbReference>
<evidence type="ECO:0000259" key="3">
    <source>
        <dbReference type="PROSITE" id="PS50977"/>
    </source>
</evidence>
<dbReference type="PANTHER" id="PTHR30055:SF219">
    <property type="entry name" value="TRANSCRIPTIONAL REGULATORY PROTEIN"/>
    <property type="match status" value="1"/>
</dbReference>
<keyword evidence="1 2" id="KW-0238">DNA-binding</keyword>
<evidence type="ECO:0000313" key="4">
    <source>
        <dbReference type="EMBL" id="GGA62700.1"/>
    </source>
</evidence>
<protein>
    <submittedName>
        <fullName evidence="4">TetR family transcriptional regulator</fullName>
    </submittedName>
</protein>
<dbReference type="InterPro" id="IPR050109">
    <property type="entry name" value="HTH-type_TetR-like_transc_reg"/>
</dbReference>
<organism evidence="4 5">
    <name type="scientific">Pelagibacterium lentulum</name>
    <dbReference type="NCBI Taxonomy" id="2029865"/>
    <lineage>
        <taxon>Bacteria</taxon>
        <taxon>Pseudomonadati</taxon>
        <taxon>Pseudomonadota</taxon>
        <taxon>Alphaproteobacteria</taxon>
        <taxon>Hyphomicrobiales</taxon>
        <taxon>Devosiaceae</taxon>
        <taxon>Pelagibacterium</taxon>
    </lineage>
</organism>
<dbReference type="SUPFAM" id="SSF48498">
    <property type="entry name" value="Tetracyclin repressor-like, C-terminal domain"/>
    <property type="match status" value="1"/>
</dbReference>
<proteinExistence type="predicted"/>
<gene>
    <name evidence="4" type="ORF">GCM10011499_36310</name>
</gene>
<evidence type="ECO:0000313" key="5">
    <source>
        <dbReference type="Proteomes" id="UP000596977"/>
    </source>
</evidence>
<dbReference type="GO" id="GO:0000976">
    <property type="term" value="F:transcription cis-regulatory region binding"/>
    <property type="evidence" value="ECO:0007669"/>
    <property type="project" value="TreeGrafter"/>
</dbReference>
<dbReference type="SUPFAM" id="SSF46689">
    <property type="entry name" value="Homeodomain-like"/>
    <property type="match status" value="1"/>
</dbReference>
<keyword evidence="5" id="KW-1185">Reference proteome</keyword>
<dbReference type="InterPro" id="IPR041583">
    <property type="entry name" value="TetR_C_31"/>
</dbReference>